<feature type="compositionally biased region" description="Basic residues" evidence="1">
    <location>
        <begin position="12"/>
        <end position="23"/>
    </location>
</feature>
<proteinExistence type="predicted"/>
<dbReference type="EMBL" id="JACOOU010000018">
    <property type="protein sequence ID" value="MBC5675607.1"/>
    <property type="molecule type" value="Genomic_DNA"/>
</dbReference>
<feature type="region of interest" description="Disordered" evidence="1">
    <location>
        <begin position="1"/>
        <end position="28"/>
    </location>
</feature>
<sequence length="121" mass="14442">MTEQIGMMYPKSGKKKKRKKHGKSIMQDQSRKQCFLCMLMDNDCREKFVHNHHIFYGNGRRQISEAYGFTVNLCIIHHNAGKEAVHENINYDRILKRMCQQAYEIDHSHEEFMEIFGENFI</sequence>
<evidence type="ECO:0000313" key="2">
    <source>
        <dbReference type="EMBL" id="MBC5675607.1"/>
    </source>
</evidence>
<keyword evidence="3" id="KW-1185">Reference proteome</keyword>
<dbReference type="Proteomes" id="UP000654573">
    <property type="component" value="Unassembled WGS sequence"/>
</dbReference>
<comment type="caution">
    <text evidence="2">The sequence shown here is derived from an EMBL/GenBank/DDBJ whole genome shotgun (WGS) entry which is preliminary data.</text>
</comment>
<evidence type="ECO:0000256" key="1">
    <source>
        <dbReference type="SAM" id="MobiDB-lite"/>
    </source>
</evidence>
<dbReference type="RefSeq" id="WP_186971177.1">
    <property type="nucleotide sequence ID" value="NZ_JACOOU010000018.1"/>
</dbReference>
<reference evidence="2 3" key="1">
    <citation type="submission" date="2020-08" db="EMBL/GenBank/DDBJ databases">
        <title>Genome public.</title>
        <authorList>
            <person name="Liu C."/>
            <person name="Sun Q."/>
        </authorList>
    </citation>
    <scope>NUCLEOTIDE SEQUENCE [LARGE SCALE GENOMIC DNA]</scope>
    <source>
        <strain evidence="2 3">NSJ-34</strain>
    </source>
</reference>
<organism evidence="2 3">
    <name type="scientific">Blautia celeris</name>
    <dbReference type="NCBI Taxonomy" id="2763026"/>
    <lineage>
        <taxon>Bacteria</taxon>
        <taxon>Bacillati</taxon>
        <taxon>Bacillota</taxon>
        <taxon>Clostridia</taxon>
        <taxon>Lachnospirales</taxon>
        <taxon>Lachnospiraceae</taxon>
        <taxon>Blautia</taxon>
    </lineage>
</organism>
<accession>A0ABR7FK83</accession>
<name>A0ABR7FK83_9FIRM</name>
<evidence type="ECO:0000313" key="3">
    <source>
        <dbReference type="Proteomes" id="UP000654573"/>
    </source>
</evidence>
<protein>
    <recommendedName>
        <fullName evidence="4">HNH endonuclease</fullName>
    </recommendedName>
</protein>
<evidence type="ECO:0008006" key="4">
    <source>
        <dbReference type="Google" id="ProtNLM"/>
    </source>
</evidence>
<gene>
    <name evidence="2" type="ORF">H8S76_25580</name>
</gene>